<feature type="domain" description="Sialidase" evidence="1">
    <location>
        <begin position="86"/>
        <end position="357"/>
    </location>
</feature>
<dbReference type="SUPFAM" id="SSF50939">
    <property type="entry name" value="Sialidases"/>
    <property type="match status" value="1"/>
</dbReference>
<protein>
    <submittedName>
        <fullName evidence="2">Exo-alpha-sialidase</fullName>
    </submittedName>
</protein>
<dbReference type="PANTHER" id="PTHR43752">
    <property type="entry name" value="BNR/ASP-BOX REPEAT FAMILY PROTEIN"/>
    <property type="match status" value="1"/>
</dbReference>
<dbReference type="CDD" id="cd15482">
    <property type="entry name" value="Sialidase_non-viral"/>
    <property type="match status" value="1"/>
</dbReference>
<reference evidence="2" key="1">
    <citation type="journal article" date="2023" name="Comput. Struct. Biotechnol. J.">
        <title>Discovery of a novel marine Bacteroidetes with a rich repertoire of carbohydrate-active enzymes.</title>
        <authorList>
            <person name="Chen B."/>
            <person name="Liu G."/>
            <person name="Chen Q."/>
            <person name="Wang H."/>
            <person name="Liu L."/>
            <person name="Tang K."/>
        </authorList>
    </citation>
    <scope>NUCLEOTIDE SEQUENCE</scope>
    <source>
        <strain evidence="2">TK19036</strain>
    </source>
</reference>
<proteinExistence type="predicted"/>
<dbReference type="InterPro" id="IPR011040">
    <property type="entry name" value="Sialidase"/>
</dbReference>
<evidence type="ECO:0000313" key="2">
    <source>
        <dbReference type="EMBL" id="WKN35180.1"/>
    </source>
</evidence>
<dbReference type="EMBL" id="CP120682">
    <property type="protein sequence ID" value="WKN35180.1"/>
    <property type="molecule type" value="Genomic_DNA"/>
</dbReference>
<sequence length="390" mass="43876">MLLNQRQRSCLSIPKAFLSSTSLLASSFFVVTYILNACSSPSQPDQGNETVLAESETELPVRDFIFGDEQPFPQCHASTLLRNTNGQFLVAWFGGTEEKDDDVGIWLSRGRPDHWSTPEEVAKLRDEPHWNPVLFQAPDETIYLYFKVGKEIDHWETWVQTSTDGGETWSEATELVEGDRGGRGPVRNKPIILSDGTWLAGASQEDNQVWDAFVDRSTNQGKSWEKSDFLEIDRTELEGEGIIQPTLWESEPGHVHMLLRSSAGYVYRSDSEDYGKTWSPVYRTPLPNPNSGIDITQLADGTLALAYNRDNENWGARAPLSIALSTDNGETWPRVLDIEEGVPDDEFSYPAIISFGDTIAVTYTWQREKIAFWMGTPEQIPESPVAFQSR</sequence>
<dbReference type="Gene3D" id="2.120.10.10">
    <property type="match status" value="1"/>
</dbReference>
<dbReference type="AlphaFoldDB" id="A0AA49GHZ1"/>
<accession>A0AA49GHZ1</accession>
<name>A0AA49GHZ1_9BACT</name>
<organism evidence="2">
    <name type="scientific">Roseihalotalea indica</name>
    <dbReference type="NCBI Taxonomy" id="2867963"/>
    <lineage>
        <taxon>Bacteria</taxon>
        <taxon>Pseudomonadati</taxon>
        <taxon>Bacteroidota</taxon>
        <taxon>Cytophagia</taxon>
        <taxon>Cytophagales</taxon>
        <taxon>Catalimonadaceae</taxon>
        <taxon>Roseihalotalea</taxon>
    </lineage>
</organism>
<reference evidence="2" key="2">
    <citation type="journal article" date="2024" name="Antonie Van Leeuwenhoek">
        <title>Roseihalotalea indica gen. nov., sp. nov., a halophilic Bacteroidetes from mesopelagic Southwest Indian Ocean with higher carbohydrate metabolic potential.</title>
        <authorList>
            <person name="Chen B."/>
            <person name="Zhang M."/>
            <person name="Lin D."/>
            <person name="Ye J."/>
            <person name="Tang K."/>
        </authorList>
    </citation>
    <scope>NUCLEOTIDE SEQUENCE</scope>
    <source>
        <strain evidence="2">TK19036</strain>
    </source>
</reference>
<gene>
    <name evidence="2" type="ORF">K4G66_22645</name>
</gene>
<dbReference type="InterPro" id="IPR036278">
    <property type="entry name" value="Sialidase_sf"/>
</dbReference>
<evidence type="ECO:0000259" key="1">
    <source>
        <dbReference type="Pfam" id="PF13088"/>
    </source>
</evidence>
<dbReference type="PANTHER" id="PTHR43752:SF2">
    <property type="entry name" value="BNR_ASP-BOX REPEAT FAMILY PROTEIN"/>
    <property type="match status" value="1"/>
</dbReference>
<dbReference type="Pfam" id="PF13088">
    <property type="entry name" value="BNR_2"/>
    <property type="match status" value="1"/>
</dbReference>